<name>L0DGW9_SINAD</name>
<dbReference type="PANTHER" id="PTHR30093">
    <property type="entry name" value="GENERAL SECRETION PATHWAY PROTEIN G"/>
    <property type="match status" value="1"/>
</dbReference>
<dbReference type="InterPro" id="IPR012902">
    <property type="entry name" value="N_methyl_site"/>
</dbReference>
<dbReference type="NCBIfam" id="TIGR04294">
    <property type="entry name" value="pre_pil_HX9DG"/>
    <property type="match status" value="1"/>
</dbReference>
<dbReference type="KEGG" id="saci:Sinac_3871"/>
<dbReference type="STRING" id="886293.Sinac_3871"/>
<proteinExistence type="predicted"/>
<dbReference type="Pfam" id="PF07963">
    <property type="entry name" value="N_methyl"/>
    <property type="match status" value="1"/>
</dbReference>
<keyword evidence="3" id="KW-1185">Reference proteome</keyword>
<sequence length="395" mass="41519">MADPQRRCGLVPQKMFIFSEFVNFRKREFVMMVSSSRSQSRSVHGFTLIELLVVIAIIAVLIALLLPAVQAAREAARRMECVNHLKQIGLALHNYHTTSDTFPPGALASRNADGSTRTNGDFSTQARLLPTLEQSALYNAANFSISVKSDTAGTAINSTVTATRVAAFLCPSSIEPSWTSTHNSQRATGNNYFASYGAGIEWDASKAGGPPNGLFQVTGPTFGLSSIQDGSSNTIAFAEWKTGTGTIGTVTVSTDIVFFGSGPSGTSRTAAGTEVMPALNGLGFQAWIDSCTKAVATTRSSFTPILGEAWAFGLVGYTMGSTLLPPNAKYSNCSAGSANTLAAAGMFNMSSNHSGGANILLADGSVRFLKDSTAMPVVWSLGTRAQGEIISADSF</sequence>
<dbReference type="Pfam" id="PF07596">
    <property type="entry name" value="SBP_bac_10"/>
    <property type="match status" value="1"/>
</dbReference>
<dbReference type="InterPro" id="IPR045584">
    <property type="entry name" value="Pilin-like"/>
</dbReference>
<reference evidence="2 3" key="1">
    <citation type="submission" date="2012-02" db="EMBL/GenBank/DDBJ databases">
        <title>Complete sequence of chromosome of Singulisphaera acidiphila DSM 18658.</title>
        <authorList>
            <consortium name="US DOE Joint Genome Institute (JGI-PGF)"/>
            <person name="Lucas S."/>
            <person name="Copeland A."/>
            <person name="Lapidus A."/>
            <person name="Glavina del Rio T."/>
            <person name="Dalin E."/>
            <person name="Tice H."/>
            <person name="Bruce D."/>
            <person name="Goodwin L."/>
            <person name="Pitluck S."/>
            <person name="Peters L."/>
            <person name="Ovchinnikova G."/>
            <person name="Chertkov O."/>
            <person name="Kyrpides N."/>
            <person name="Mavromatis K."/>
            <person name="Ivanova N."/>
            <person name="Brettin T."/>
            <person name="Detter J.C."/>
            <person name="Han C."/>
            <person name="Larimer F."/>
            <person name="Land M."/>
            <person name="Hauser L."/>
            <person name="Markowitz V."/>
            <person name="Cheng J.-F."/>
            <person name="Hugenholtz P."/>
            <person name="Woyke T."/>
            <person name="Wu D."/>
            <person name="Tindall B."/>
            <person name="Pomrenke H."/>
            <person name="Brambilla E."/>
            <person name="Klenk H.-P."/>
            <person name="Eisen J.A."/>
        </authorList>
    </citation>
    <scope>NUCLEOTIDE SEQUENCE [LARGE SCALE GENOMIC DNA]</scope>
    <source>
        <strain evidence="3">ATCC BAA-1392 / DSM 18658 / VKM B-2454 / MOB10</strain>
    </source>
</reference>
<gene>
    <name evidence="2" type="ordered locus">Sinac_3871</name>
</gene>
<evidence type="ECO:0000313" key="2">
    <source>
        <dbReference type="EMBL" id="AGA28100.1"/>
    </source>
</evidence>
<dbReference type="Proteomes" id="UP000010798">
    <property type="component" value="Chromosome"/>
</dbReference>
<dbReference type="Gene3D" id="3.30.700.10">
    <property type="entry name" value="Glycoprotein, Type 4 Pilin"/>
    <property type="match status" value="1"/>
</dbReference>
<organism evidence="2 3">
    <name type="scientific">Singulisphaera acidiphila (strain ATCC BAA-1392 / DSM 18658 / VKM B-2454 / MOB10)</name>
    <dbReference type="NCBI Taxonomy" id="886293"/>
    <lineage>
        <taxon>Bacteria</taxon>
        <taxon>Pseudomonadati</taxon>
        <taxon>Planctomycetota</taxon>
        <taxon>Planctomycetia</taxon>
        <taxon>Isosphaerales</taxon>
        <taxon>Isosphaeraceae</taxon>
        <taxon>Singulisphaera</taxon>
    </lineage>
</organism>
<dbReference type="SUPFAM" id="SSF54523">
    <property type="entry name" value="Pili subunits"/>
    <property type="match status" value="1"/>
</dbReference>
<dbReference type="PROSITE" id="PS00409">
    <property type="entry name" value="PROKAR_NTER_METHYL"/>
    <property type="match status" value="1"/>
</dbReference>
<dbReference type="PANTHER" id="PTHR30093:SF2">
    <property type="entry name" value="TYPE II SECRETION SYSTEM PROTEIN H"/>
    <property type="match status" value="1"/>
</dbReference>
<dbReference type="InterPro" id="IPR011453">
    <property type="entry name" value="DUF1559"/>
</dbReference>
<dbReference type="EMBL" id="CP003364">
    <property type="protein sequence ID" value="AGA28100.1"/>
    <property type="molecule type" value="Genomic_DNA"/>
</dbReference>
<evidence type="ECO:0000259" key="1">
    <source>
        <dbReference type="Pfam" id="PF07596"/>
    </source>
</evidence>
<evidence type="ECO:0000313" key="3">
    <source>
        <dbReference type="Proteomes" id="UP000010798"/>
    </source>
</evidence>
<accession>L0DGW9</accession>
<dbReference type="HOGENOM" id="CLU_041661_0_0_0"/>
<protein>
    <submittedName>
        <fullName evidence="2">Prepilin-type N-terminal cleavage/methylation domain-containing protein</fullName>
    </submittedName>
</protein>
<dbReference type="AlphaFoldDB" id="L0DGW9"/>
<dbReference type="InterPro" id="IPR027558">
    <property type="entry name" value="Pre_pil_HX9DG_C"/>
</dbReference>
<feature type="domain" description="DUF1559" evidence="1">
    <location>
        <begin position="70"/>
        <end position="374"/>
    </location>
</feature>
<dbReference type="NCBIfam" id="TIGR02532">
    <property type="entry name" value="IV_pilin_GFxxxE"/>
    <property type="match status" value="1"/>
</dbReference>
<dbReference type="eggNOG" id="COG2165">
    <property type="taxonomic scope" value="Bacteria"/>
</dbReference>